<accession>A0AAP9E304</accession>
<name>A0AAP9E304_AGRTU</name>
<evidence type="ECO:0000313" key="2">
    <source>
        <dbReference type="EMBL" id="QDY93876.1"/>
    </source>
</evidence>
<dbReference type="EMBL" id="CP042274">
    <property type="protein sequence ID" value="QDY93876.1"/>
    <property type="molecule type" value="Genomic_DNA"/>
</dbReference>
<feature type="domain" description="DUF4376" evidence="1">
    <location>
        <begin position="72"/>
        <end position="187"/>
    </location>
</feature>
<reference evidence="2 3" key="1">
    <citation type="journal article" date="2017" name="Genome Announc.">
        <title>Draft Genome Sequence of Agrobacterium tumefaciens Biovar 1 Strain 186, Isolated from Walnut.</title>
        <authorList>
            <person name="Poret-Peterson A.T."/>
            <person name="Bhatnagar S."/>
            <person name="McClean A.E."/>
            <person name="Kluepfel D.A."/>
        </authorList>
    </citation>
    <scope>NUCLEOTIDE SEQUENCE [LARGE SCALE GENOMIC DNA]</scope>
    <source>
        <strain evidence="2 3">186</strain>
    </source>
</reference>
<evidence type="ECO:0000313" key="3">
    <source>
        <dbReference type="Proteomes" id="UP000222296"/>
    </source>
</evidence>
<protein>
    <submittedName>
        <fullName evidence="2">DUF4376 domain-containing protein</fullName>
    </submittedName>
</protein>
<dbReference type="AlphaFoldDB" id="A0AAP9E304"/>
<evidence type="ECO:0000259" key="1">
    <source>
        <dbReference type="Pfam" id="PF14301"/>
    </source>
</evidence>
<proteinExistence type="predicted"/>
<dbReference type="RefSeq" id="WP_099085348.1">
    <property type="nucleotide sequence ID" value="NZ_CP042274.1"/>
</dbReference>
<sequence length="192" mass="20894">MLKLIYSRYVAAGGALEFDAFQHPLTGLVAISMIDEKPVITRWDEALEALSITKPTDKELVEALNAGPEIEEARDTRIALLNASCAEEITGGYKSDALGENHTYPSDDTAQRNMMGSFIEALIPGLPDDWTTPFWCANEEGTWAYRPHTASQIIAAGRAGKAHVIACQTKLDTLTAQVNDAETVNEIASIAW</sequence>
<gene>
    <name evidence="2" type="ORF">CG010_006900</name>
</gene>
<dbReference type="InterPro" id="IPR025484">
    <property type="entry name" value="DUF4376"/>
</dbReference>
<organism evidence="2 3">
    <name type="scientific">Agrobacterium tumefaciens</name>
    <dbReference type="NCBI Taxonomy" id="358"/>
    <lineage>
        <taxon>Bacteria</taxon>
        <taxon>Pseudomonadati</taxon>
        <taxon>Pseudomonadota</taxon>
        <taxon>Alphaproteobacteria</taxon>
        <taxon>Hyphomicrobiales</taxon>
        <taxon>Rhizobiaceae</taxon>
        <taxon>Rhizobium/Agrobacterium group</taxon>
        <taxon>Agrobacterium</taxon>
        <taxon>Agrobacterium tumefaciens complex</taxon>
    </lineage>
</organism>
<dbReference type="Proteomes" id="UP000222296">
    <property type="component" value="Chromosome Circular"/>
</dbReference>
<dbReference type="Pfam" id="PF14301">
    <property type="entry name" value="DUF4376"/>
    <property type="match status" value="1"/>
</dbReference>